<evidence type="ECO:0000313" key="1">
    <source>
        <dbReference type="EMBL" id="CUJ88092.1"/>
    </source>
</evidence>
<name>A0A0P1IC17_9RHOB</name>
<dbReference type="EMBL" id="CYTW01000001">
    <property type="protein sequence ID" value="CUJ88092.1"/>
    <property type="molecule type" value="Genomic_DNA"/>
</dbReference>
<proteinExistence type="predicted"/>
<dbReference type="AlphaFoldDB" id="A0A0P1IC17"/>
<organism evidence="1 2">
    <name type="scientific">Shimia thalassica</name>
    <dbReference type="NCBI Taxonomy" id="1715693"/>
    <lineage>
        <taxon>Bacteria</taxon>
        <taxon>Pseudomonadati</taxon>
        <taxon>Pseudomonadota</taxon>
        <taxon>Alphaproteobacteria</taxon>
        <taxon>Rhodobacterales</taxon>
        <taxon>Roseobacteraceae</taxon>
    </lineage>
</organism>
<sequence length="159" mass="16684">MPASVLSAANPIPPLAGRIRMVHGAIVVATVLLFVLQMALPSLAHDAKGEWIEICSEYGISMVQIEVDEAGTPQEKPCPECEDCVCSAAADVSPFLNSAMGVAHWVALGAGAKAAPFDILPPNRKIRPETRGPPTAPNFITTRAPRVFKASFPSKGGAL</sequence>
<accession>A0A0P1IC17</accession>
<dbReference type="GeneID" id="83879936"/>
<evidence type="ECO:0000313" key="2">
    <source>
        <dbReference type="Proteomes" id="UP000051870"/>
    </source>
</evidence>
<dbReference type="Pfam" id="PF11162">
    <property type="entry name" value="DUF2946"/>
    <property type="match status" value="1"/>
</dbReference>
<dbReference type="Proteomes" id="UP000051870">
    <property type="component" value="Unassembled WGS sequence"/>
</dbReference>
<protein>
    <submittedName>
        <fullName evidence="1">Uncharacterized protein</fullName>
    </submittedName>
</protein>
<dbReference type="STRING" id="1715693.PH7735_00866"/>
<gene>
    <name evidence="1" type="ORF">PH7735_00866</name>
</gene>
<keyword evidence="2" id="KW-1185">Reference proteome</keyword>
<dbReference type="RefSeq" id="WP_058310051.1">
    <property type="nucleotide sequence ID" value="NZ_CYTW01000001.1"/>
</dbReference>
<dbReference type="InterPro" id="IPR021333">
    <property type="entry name" value="DUF2946"/>
</dbReference>
<reference evidence="2" key="1">
    <citation type="submission" date="2015-09" db="EMBL/GenBank/DDBJ databases">
        <authorList>
            <person name="Rodrigo-Torres Lidia"/>
            <person name="Arahal R.David."/>
        </authorList>
    </citation>
    <scope>NUCLEOTIDE SEQUENCE [LARGE SCALE GENOMIC DNA]</scope>
    <source>
        <strain evidence="2">CECT 7735</strain>
    </source>
</reference>